<dbReference type="EMBL" id="JAPQKP010000008">
    <property type="protein sequence ID" value="KAJ5181329.1"/>
    <property type="molecule type" value="Genomic_DNA"/>
</dbReference>
<keyword evidence="2" id="KW-1185">Reference proteome</keyword>
<evidence type="ECO:0000313" key="2">
    <source>
        <dbReference type="Proteomes" id="UP001150879"/>
    </source>
</evidence>
<sequence>MANTDDEKAIFLTEAAYAKKFDTNDLDMVEDVHDILVALGGNSTAIEKRASSRFSLSDRHSIKWSACTTFFSCASGTTYRLKIDIGSAPRSHCESHGGSTCYISWSTYHIRAFFFSTTWTSCNSEVLTEHKSSVSCQGHGSSA</sequence>
<reference evidence="1" key="1">
    <citation type="submission" date="2022-11" db="EMBL/GenBank/DDBJ databases">
        <authorList>
            <person name="Petersen C."/>
        </authorList>
    </citation>
    <scope>NUCLEOTIDE SEQUENCE</scope>
    <source>
        <strain evidence="1">IBT 16849</strain>
    </source>
</reference>
<protein>
    <submittedName>
        <fullName evidence="1">Uncharacterized protein</fullName>
    </submittedName>
</protein>
<dbReference type="Proteomes" id="UP001150879">
    <property type="component" value="Unassembled WGS sequence"/>
</dbReference>
<comment type="caution">
    <text evidence="1">The sequence shown here is derived from an EMBL/GenBank/DDBJ whole genome shotgun (WGS) entry which is preliminary data.</text>
</comment>
<gene>
    <name evidence="1" type="ORF">N7472_011289</name>
</gene>
<dbReference type="AlphaFoldDB" id="A0A9W9LY04"/>
<evidence type="ECO:0000313" key="1">
    <source>
        <dbReference type="EMBL" id="KAJ5181329.1"/>
    </source>
</evidence>
<organism evidence="1 2">
    <name type="scientific">Penicillium cf. griseofulvum</name>
    <dbReference type="NCBI Taxonomy" id="2972120"/>
    <lineage>
        <taxon>Eukaryota</taxon>
        <taxon>Fungi</taxon>
        <taxon>Dikarya</taxon>
        <taxon>Ascomycota</taxon>
        <taxon>Pezizomycotina</taxon>
        <taxon>Eurotiomycetes</taxon>
        <taxon>Eurotiomycetidae</taxon>
        <taxon>Eurotiales</taxon>
        <taxon>Aspergillaceae</taxon>
        <taxon>Penicillium</taxon>
    </lineage>
</organism>
<reference evidence="1" key="2">
    <citation type="journal article" date="2023" name="IMA Fungus">
        <title>Comparative genomic study of the Penicillium genus elucidates a diverse pangenome and 15 lateral gene transfer events.</title>
        <authorList>
            <person name="Petersen C."/>
            <person name="Sorensen T."/>
            <person name="Nielsen M.R."/>
            <person name="Sondergaard T.E."/>
            <person name="Sorensen J.L."/>
            <person name="Fitzpatrick D.A."/>
            <person name="Frisvad J.C."/>
            <person name="Nielsen K.L."/>
        </authorList>
    </citation>
    <scope>NUCLEOTIDE SEQUENCE</scope>
    <source>
        <strain evidence="1">IBT 16849</strain>
    </source>
</reference>
<name>A0A9W9LY04_9EURO</name>
<accession>A0A9W9LY04</accession>
<proteinExistence type="predicted"/>